<gene>
    <name evidence="3" type="ORF">SAMN06296036_11725</name>
</gene>
<dbReference type="Proteomes" id="UP000192907">
    <property type="component" value="Unassembled WGS sequence"/>
</dbReference>
<dbReference type="SUPFAM" id="SSF48403">
    <property type="entry name" value="Ankyrin repeat"/>
    <property type="match status" value="1"/>
</dbReference>
<accession>A0A1Y6CCJ1</accession>
<evidence type="ECO:0000313" key="3">
    <source>
        <dbReference type="EMBL" id="SMF54611.1"/>
    </source>
</evidence>
<evidence type="ECO:0000256" key="1">
    <source>
        <dbReference type="SAM" id="MobiDB-lite"/>
    </source>
</evidence>
<keyword evidence="2" id="KW-0732">Signal</keyword>
<name>A0A1Y6CCJ1_9BACT</name>
<reference evidence="4" key="1">
    <citation type="submission" date="2017-04" db="EMBL/GenBank/DDBJ databases">
        <authorList>
            <person name="Varghese N."/>
            <person name="Submissions S."/>
        </authorList>
    </citation>
    <scope>NUCLEOTIDE SEQUENCE [LARGE SCALE GENOMIC DNA]</scope>
    <source>
        <strain evidence="4">RKEM611</strain>
    </source>
</reference>
<dbReference type="RefSeq" id="WP_132322172.1">
    <property type="nucleotide sequence ID" value="NZ_FWZT01000017.1"/>
</dbReference>
<feature type="chain" id="PRO_5012757403" evidence="2">
    <location>
        <begin position="24"/>
        <end position="265"/>
    </location>
</feature>
<feature type="region of interest" description="Disordered" evidence="1">
    <location>
        <begin position="28"/>
        <end position="64"/>
    </location>
</feature>
<sequence>MNVIKRILLVAITLALFTGCEDSADDDVPDDFFERDKAGGDNQGDNSTDGGDTNLGGGDGIDNDDVVIEKTPEQEFVEAVKKGEIELVQKTLADKTEYLDLKSDNGENLLIIATQFNHWALVKYFFDAGISPYDTDKRGKGAIDYATEKGQDLIVELFNKGSIEQAKLDQEFLNAVDTAKLDQIQFFIDIGANKDAKRGRNTAFTIAVPKGQKPVIELLIRLDVSLIVQGTLRVSDWTKQYHPSVPEEIVKMLEDAETAQLGAGS</sequence>
<dbReference type="EMBL" id="FWZT01000017">
    <property type="protein sequence ID" value="SMF54611.1"/>
    <property type="molecule type" value="Genomic_DNA"/>
</dbReference>
<dbReference type="Gene3D" id="1.25.40.20">
    <property type="entry name" value="Ankyrin repeat-containing domain"/>
    <property type="match status" value="1"/>
</dbReference>
<dbReference type="STRING" id="1513793.SAMN06296036_11725"/>
<evidence type="ECO:0000313" key="4">
    <source>
        <dbReference type="Proteomes" id="UP000192907"/>
    </source>
</evidence>
<evidence type="ECO:0000256" key="2">
    <source>
        <dbReference type="SAM" id="SignalP"/>
    </source>
</evidence>
<keyword evidence="4" id="KW-1185">Reference proteome</keyword>
<feature type="compositionally biased region" description="Low complexity" evidence="1">
    <location>
        <begin position="43"/>
        <end position="52"/>
    </location>
</feature>
<dbReference type="PROSITE" id="PS51257">
    <property type="entry name" value="PROKAR_LIPOPROTEIN"/>
    <property type="match status" value="1"/>
</dbReference>
<dbReference type="AlphaFoldDB" id="A0A1Y6CCJ1"/>
<protein>
    <submittedName>
        <fullName evidence="3">Uncharacterized protein</fullName>
    </submittedName>
</protein>
<dbReference type="Pfam" id="PF12796">
    <property type="entry name" value="Ank_2"/>
    <property type="match status" value="1"/>
</dbReference>
<feature type="signal peptide" evidence="2">
    <location>
        <begin position="1"/>
        <end position="23"/>
    </location>
</feature>
<organism evidence="3 4">
    <name type="scientific">Pseudobacteriovorax antillogorgiicola</name>
    <dbReference type="NCBI Taxonomy" id="1513793"/>
    <lineage>
        <taxon>Bacteria</taxon>
        <taxon>Pseudomonadati</taxon>
        <taxon>Bdellovibrionota</taxon>
        <taxon>Oligoflexia</taxon>
        <taxon>Oligoflexales</taxon>
        <taxon>Pseudobacteriovoracaceae</taxon>
        <taxon>Pseudobacteriovorax</taxon>
    </lineage>
</organism>
<dbReference type="InterPro" id="IPR002110">
    <property type="entry name" value="Ankyrin_rpt"/>
</dbReference>
<proteinExistence type="predicted"/>
<dbReference type="InterPro" id="IPR036770">
    <property type="entry name" value="Ankyrin_rpt-contain_sf"/>
</dbReference>